<feature type="compositionally biased region" description="Basic and acidic residues" evidence="1">
    <location>
        <begin position="28"/>
        <end position="42"/>
    </location>
</feature>
<reference evidence="3" key="1">
    <citation type="submission" date="2019-06" db="EMBL/GenBank/DDBJ databases">
        <title>Draft genome sequence of the griseofulvin-producing fungus Xylaria cubensis strain G536.</title>
        <authorList>
            <person name="Mead M.E."/>
            <person name="Raja H.A."/>
            <person name="Steenwyk J.L."/>
            <person name="Knowles S.L."/>
            <person name="Oberlies N.H."/>
            <person name="Rokas A."/>
        </authorList>
    </citation>
    <scope>NUCLEOTIDE SEQUENCE [LARGE SCALE GENOMIC DNA]</scope>
    <source>
        <strain evidence="3">G536</strain>
    </source>
</reference>
<feature type="region of interest" description="Disordered" evidence="1">
    <location>
        <begin position="1"/>
        <end position="50"/>
    </location>
</feature>
<comment type="caution">
    <text evidence="2">The sequence shown here is derived from an EMBL/GenBank/DDBJ whole genome shotgun (WGS) entry which is preliminary data.</text>
</comment>
<keyword evidence="3" id="KW-1185">Reference proteome</keyword>
<name>A0A553HTB5_9PEZI</name>
<dbReference type="OrthoDB" id="4778502at2759"/>
<accession>A0A553HTB5</accession>
<evidence type="ECO:0000313" key="3">
    <source>
        <dbReference type="Proteomes" id="UP000319160"/>
    </source>
</evidence>
<dbReference type="Proteomes" id="UP000319160">
    <property type="component" value="Unassembled WGS sequence"/>
</dbReference>
<sequence>MDRTAAALSANASRGVADSKQKHKNSKRSKDAARRKIKKQQEADLAGIGSQFQLDRTQQLFNPANYPRRVKLDD</sequence>
<dbReference type="EMBL" id="VFLP01000048">
    <property type="protein sequence ID" value="TRX91198.1"/>
    <property type="molecule type" value="Genomic_DNA"/>
</dbReference>
<proteinExistence type="predicted"/>
<dbReference type="AlphaFoldDB" id="A0A553HTB5"/>
<gene>
    <name evidence="2" type="ORF">FHL15_007986</name>
</gene>
<organism evidence="2 3">
    <name type="scientific">Xylaria flabelliformis</name>
    <dbReference type="NCBI Taxonomy" id="2512241"/>
    <lineage>
        <taxon>Eukaryota</taxon>
        <taxon>Fungi</taxon>
        <taxon>Dikarya</taxon>
        <taxon>Ascomycota</taxon>
        <taxon>Pezizomycotina</taxon>
        <taxon>Sordariomycetes</taxon>
        <taxon>Xylariomycetidae</taxon>
        <taxon>Xylariales</taxon>
        <taxon>Xylariaceae</taxon>
        <taxon>Xylaria</taxon>
    </lineage>
</organism>
<evidence type="ECO:0000256" key="1">
    <source>
        <dbReference type="SAM" id="MobiDB-lite"/>
    </source>
</evidence>
<evidence type="ECO:0000313" key="2">
    <source>
        <dbReference type="EMBL" id="TRX91198.1"/>
    </source>
</evidence>
<protein>
    <submittedName>
        <fullName evidence="2">Uncharacterized protein</fullName>
    </submittedName>
</protein>